<dbReference type="GO" id="GO:0007165">
    <property type="term" value="P:signal transduction"/>
    <property type="evidence" value="ECO:0007669"/>
    <property type="project" value="TreeGrafter"/>
</dbReference>
<proteinExistence type="inferred from homology"/>
<dbReference type="PROSITE" id="PS00629">
    <property type="entry name" value="IMP_1"/>
    <property type="match status" value="1"/>
</dbReference>
<feature type="binding site" evidence="9">
    <location>
        <position position="85"/>
    </location>
    <ligand>
        <name>Mg(2+)</name>
        <dbReference type="ChEBI" id="CHEBI:18420"/>
        <label>1</label>
        <note>catalytic</note>
    </ligand>
</feature>
<dbReference type="Pfam" id="PF00459">
    <property type="entry name" value="Inositol_P"/>
    <property type="match status" value="1"/>
</dbReference>
<dbReference type="KEGG" id="txa:HQN79_03855"/>
<dbReference type="InterPro" id="IPR020583">
    <property type="entry name" value="Inositol_monoP_metal-BS"/>
</dbReference>
<evidence type="ECO:0000256" key="3">
    <source>
        <dbReference type="ARBA" id="ARBA00009759"/>
    </source>
</evidence>
<evidence type="ECO:0000256" key="2">
    <source>
        <dbReference type="ARBA" id="ARBA00001946"/>
    </source>
</evidence>
<dbReference type="FunFam" id="3.30.540.10:FF:000003">
    <property type="entry name" value="Inositol-1-monophosphatase"/>
    <property type="match status" value="1"/>
</dbReference>
<evidence type="ECO:0000313" key="12">
    <source>
        <dbReference type="Proteomes" id="UP000504724"/>
    </source>
</evidence>
<evidence type="ECO:0000256" key="9">
    <source>
        <dbReference type="PIRSR" id="PIRSR600760-2"/>
    </source>
</evidence>
<reference evidence="11 12" key="1">
    <citation type="submission" date="2020-05" db="EMBL/GenBank/DDBJ databases">
        <title>Thiomicrorhabdus sediminis sp.nov. and Thiomicrorhabdus xiamenensis sp.nov., novel sulfur-oxidizing bacteria isolated from coastal sediment.</title>
        <authorList>
            <person name="Liu X."/>
        </authorList>
    </citation>
    <scope>NUCLEOTIDE SEQUENCE [LARGE SCALE GENOMIC DNA]</scope>
    <source>
        <strain evidence="11 12">G2</strain>
    </source>
</reference>
<evidence type="ECO:0000313" key="11">
    <source>
        <dbReference type="EMBL" id="QKI88761.1"/>
    </source>
</evidence>
<dbReference type="Gene3D" id="3.30.540.10">
    <property type="entry name" value="Fructose-1,6-Bisphosphatase, subunit A, domain 1"/>
    <property type="match status" value="1"/>
</dbReference>
<sequence>MHPYLNIATEAAQAAGKVIRHYQERFDQISVEHKGRNDYVSQCDLEAEQAIIKTIRKYHPNHAILAEETGRQKGDDTSKVEWIIDPLDGTTNFLHQFPQYAVSIAVRENGKLTHAAIYDPVADELFTASRGAGAYLNKFRIRVTEQKSLTDSLLATGFPYHDFSYIDDYLASFKAFMTTTAGIRRAGSAALDLAYVACGRVDGFWELNLKPWDIAAGALLIKEAGGLVTDFNGGEDYLESGNIMAANPKLYKEMAQVIGKTISKERRR</sequence>
<feature type="binding site" evidence="9">
    <location>
        <position position="213"/>
    </location>
    <ligand>
        <name>Mg(2+)</name>
        <dbReference type="ChEBI" id="CHEBI:18420"/>
        <label>1</label>
        <note>catalytic</note>
    </ligand>
</feature>
<feature type="binding site" evidence="9">
    <location>
        <position position="87"/>
    </location>
    <ligand>
        <name>Mg(2+)</name>
        <dbReference type="ChEBI" id="CHEBI:18420"/>
        <label>1</label>
        <note>catalytic</note>
    </ligand>
</feature>
<comment type="function">
    <text evidence="8">Part of the processive rRNA transcription and antitermination complex (rrnTAC). The complex forms an RNA-chaperone ring around the RNA exit tunnel of RNA polymerase (RNAP). It supports rapid transcription and antitermination of rRNA operons, cotranscriptional rRNA folding, and annealing of distal rRNA regions to allow correct ribosome biogenesis. This subunit may play a central role in organizing the structure.</text>
</comment>
<dbReference type="SUPFAM" id="SSF56655">
    <property type="entry name" value="Carbohydrate phosphatase"/>
    <property type="match status" value="1"/>
</dbReference>
<dbReference type="RefSeq" id="WP_173284374.1">
    <property type="nucleotide sequence ID" value="NZ_CP054020.1"/>
</dbReference>
<dbReference type="CDD" id="cd01639">
    <property type="entry name" value="IMPase"/>
    <property type="match status" value="1"/>
</dbReference>
<keyword evidence="7 9" id="KW-0460">Magnesium</keyword>
<evidence type="ECO:0000256" key="5">
    <source>
        <dbReference type="ARBA" id="ARBA00022801"/>
    </source>
</evidence>
<comment type="similarity">
    <text evidence="3 10">Belongs to the inositol monophosphatase superfamily.</text>
</comment>
<keyword evidence="6" id="KW-0889">Transcription antitermination</keyword>
<dbReference type="Proteomes" id="UP000504724">
    <property type="component" value="Chromosome"/>
</dbReference>
<keyword evidence="4 9" id="KW-0479">Metal-binding</keyword>
<evidence type="ECO:0000256" key="4">
    <source>
        <dbReference type="ARBA" id="ARBA00022723"/>
    </source>
</evidence>
<protein>
    <recommendedName>
        <fullName evidence="10">Inositol-1-monophosphatase</fullName>
        <ecNumber evidence="10">3.1.3.25</ecNumber>
    </recommendedName>
</protein>
<dbReference type="InterPro" id="IPR020550">
    <property type="entry name" value="Inositol_monophosphatase_CS"/>
</dbReference>
<keyword evidence="5 10" id="KW-0378">Hydrolase</keyword>
<dbReference type="GO" id="GO:0008934">
    <property type="term" value="F:inositol monophosphate 1-phosphatase activity"/>
    <property type="evidence" value="ECO:0007669"/>
    <property type="project" value="InterPro"/>
</dbReference>
<comment type="catalytic activity">
    <reaction evidence="1 10">
        <text>a myo-inositol phosphate + H2O = myo-inositol + phosphate</text>
        <dbReference type="Rhea" id="RHEA:24056"/>
        <dbReference type="ChEBI" id="CHEBI:15377"/>
        <dbReference type="ChEBI" id="CHEBI:17268"/>
        <dbReference type="ChEBI" id="CHEBI:43474"/>
        <dbReference type="ChEBI" id="CHEBI:84139"/>
        <dbReference type="EC" id="3.1.3.25"/>
    </reaction>
</comment>
<evidence type="ECO:0000256" key="10">
    <source>
        <dbReference type="RuleBase" id="RU364068"/>
    </source>
</evidence>
<evidence type="ECO:0000256" key="1">
    <source>
        <dbReference type="ARBA" id="ARBA00001033"/>
    </source>
</evidence>
<dbReference type="PANTHER" id="PTHR20854">
    <property type="entry name" value="INOSITOL MONOPHOSPHATASE"/>
    <property type="match status" value="1"/>
</dbReference>
<keyword evidence="6" id="KW-0805">Transcription regulation</keyword>
<dbReference type="AlphaFoldDB" id="A0A7D4SMM7"/>
<feature type="binding site" evidence="9">
    <location>
        <position position="67"/>
    </location>
    <ligand>
        <name>Mg(2+)</name>
        <dbReference type="ChEBI" id="CHEBI:18420"/>
        <label>1</label>
        <note>catalytic</note>
    </ligand>
</feature>
<feature type="binding site" evidence="9">
    <location>
        <position position="88"/>
    </location>
    <ligand>
        <name>Mg(2+)</name>
        <dbReference type="ChEBI" id="CHEBI:18420"/>
        <label>1</label>
        <note>catalytic</note>
    </ligand>
</feature>
<gene>
    <name evidence="11" type="ORF">HQN79_03855</name>
</gene>
<dbReference type="GO" id="GO:0031564">
    <property type="term" value="P:transcription antitermination"/>
    <property type="evidence" value="ECO:0007669"/>
    <property type="project" value="UniProtKB-KW"/>
</dbReference>
<evidence type="ECO:0000256" key="8">
    <source>
        <dbReference type="ARBA" id="ARBA00058693"/>
    </source>
</evidence>
<dbReference type="EMBL" id="CP054020">
    <property type="protein sequence ID" value="QKI88761.1"/>
    <property type="molecule type" value="Genomic_DNA"/>
</dbReference>
<dbReference type="InterPro" id="IPR000760">
    <property type="entry name" value="Inositol_monophosphatase-like"/>
</dbReference>
<accession>A0A7D4SMM7</accession>
<dbReference type="PANTHER" id="PTHR20854:SF4">
    <property type="entry name" value="INOSITOL-1-MONOPHOSPHATASE-RELATED"/>
    <property type="match status" value="1"/>
</dbReference>
<dbReference type="Gene3D" id="3.40.190.80">
    <property type="match status" value="1"/>
</dbReference>
<keyword evidence="6" id="KW-0804">Transcription</keyword>
<organism evidence="11 12">
    <name type="scientific">Thiomicrorhabdus xiamenensis</name>
    <dbReference type="NCBI Taxonomy" id="2739063"/>
    <lineage>
        <taxon>Bacteria</taxon>
        <taxon>Pseudomonadati</taxon>
        <taxon>Pseudomonadota</taxon>
        <taxon>Gammaproteobacteria</taxon>
        <taxon>Thiotrichales</taxon>
        <taxon>Piscirickettsiaceae</taxon>
        <taxon>Thiomicrorhabdus</taxon>
    </lineage>
</organism>
<dbReference type="PRINTS" id="PR00377">
    <property type="entry name" value="IMPHPHTASES"/>
</dbReference>
<keyword evidence="12" id="KW-1185">Reference proteome</keyword>
<dbReference type="InterPro" id="IPR033942">
    <property type="entry name" value="IMPase"/>
</dbReference>
<name>A0A7D4SMM7_9GAMM</name>
<dbReference type="GO" id="GO:0046872">
    <property type="term" value="F:metal ion binding"/>
    <property type="evidence" value="ECO:0007669"/>
    <property type="project" value="UniProtKB-KW"/>
</dbReference>
<evidence type="ECO:0000256" key="7">
    <source>
        <dbReference type="ARBA" id="ARBA00022842"/>
    </source>
</evidence>
<dbReference type="InterPro" id="IPR022337">
    <property type="entry name" value="Inositol_monophosphatase_SuhB"/>
</dbReference>
<dbReference type="EC" id="3.1.3.25" evidence="10"/>
<dbReference type="GO" id="GO:0046854">
    <property type="term" value="P:phosphatidylinositol phosphate biosynthetic process"/>
    <property type="evidence" value="ECO:0007669"/>
    <property type="project" value="InterPro"/>
</dbReference>
<comment type="cofactor">
    <cofactor evidence="2 9 10">
        <name>Mg(2+)</name>
        <dbReference type="ChEBI" id="CHEBI:18420"/>
    </cofactor>
</comment>
<dbReference type="PRINTS" id="PR01959">
    <property type="entry name" value="SBIMPHPHTASE"/>
</dbReference>
<evidence type="ECO:0000256" key="6">
    <source>
        <dbReference type="ARBA" id="ARBA00022814"/>
    </source>
</evidence>
<dbReference type="PROSITE" id="PS00630">
    <property type="entry name" value="IMP_2"/>
    <property type="match status" value="1"/>
</dbReference>
<dbReference type="GO" id="GO:0006020">
    <property type="term" value="P:inositol metabolic process"/>
    <property type="evidence" value="ECO:0007669"/>
    <property type="project" value="TreeGrafter"/>
</dbReference>
<dbReference type="FunFam" id="3.40.190.80:FF:000002">
    <property type="entry name" value="Inositol-1-monophosphatase"/>
    <property type="match status" value="1"/>
</dbReference>